<organism evidence="2 3">
    <name type="scientific">Phytophthora citrophthora</name>
    <dbReference type="NCBI Taxonomy" id="4793"/>
    <lineage>
        <taxon>Eukaryota</taxon>
        <taxon>Sar</taxon>
        <taxon>Stramenopiles</taxon>
        <taxon>Oomycota</taxon>
        <taxon>Peronosporomycetes</taxon>
        <taxon>Peronosporales</taxon>
        <taxon>Peronosporaceae</taxon>
        <taxon>Phytophthora</taxon>
    </lineage>
</organism>
<dbReference type="Proteomes" id="UP001259832">
    <property type="component" value="Unassembled WGS sequence"/>
</dbReference>
<keyword evidence="3" id="KW-1185">Reference proteome</keyword>
<proteinExistence type="predicted"/>
<name>A0AAD9G1A6_9STRA</name>
<feature type="region of interest" description="Disordered" evidence="1">
    <location>
        <begin position="1"/>
        <end position="23"/>
    </location>
</feature>
<accession>A0AAD9G1A6</accession>
<gene>
    <name evidence="2" type="ORF">P3T76_014676</name>
</gene>
<reference evidence="2" key="1">
    <citation type="submission" date="2023-08" db="EMBL/GenBank/DDBJ databases">
        <title>Reference Genome Resource for the Citrus Pathogen Phytophthora citrophthora.</title>
        <authorList>
            <person name="Moller H."/>
            <person name="Coetzee B."/>
            <person name="Rose L.J."/>
            <person name="Van Niekerk J.M."/>
        </authorList>
    </citation>
    <scope>NUCLEOTIDE SEQUENCE</scope>
    <source>
        <strain evidence="2">STE-U-9442</strain>
    </source>
</reference>
<dbReference type="EMBL" id="JASMQC010000044">
    <property type="protein sequence ID" value="KAK1929830.1"/>
    <property type="molecule type" value="Genomic_DNA"/>
</dbReference>
<protein>
    <submittedName>
        <fullName evidence="2">Uncharacterized protein</fullName>
    </submittedName>
</protein>
<dbReference type="AlphaFoldDB" id="A0AAD9G1A6"/>
<evidence type="ECO:0000313" key="2">
    <source>
        <dbReference type="EMBL" id="KAK1929830.1"/>
    </source>
</evidence>
<sequence>MQRDNRELRKRRGSGERAVRAKSETQLRDLSRVYGRWGYGGMWERGKRVRRTWTGSDKTSTSRHGYVHVNALVSLDEKSAKMDLNACGWPE</sequence>
<evidence type="ECO:0000313" key="3">
    <source>
        <dbReference type="Proteomes" id="UP001259832"/>
    </source>
</evidence>
<comment type="caution">
    <text evidence="2">The sequence shown here is derived from an EMBL/GenBank/DDBJ whole genome shotgun (WGS) entry which is preliminary data.</text>
</comment>
<evidence type="ECO:0000256" key="1">
    <source>
        <dbReference type="SAM" id="MobiDB-lite"/>
    </source>
</evidence>